<reference evidence="1 2" key="1">
    <citation type="submission" date="2015-02" db="EMBL/GenBank/DDBJ databases">
        <title>Draft genome sequences of ten Microbacterium spp. with emphasis on heavy metal contaminated environments.</title>
        <authorList>
            <person name="Corretto E."/>
        </authorList>
    </citation>
    <scope>NUCLEOTIDE SEQUENCE [LARGE SCALE GENOMIC DNA]</scope>
    <source>
        <strain evidence="1 2">SA35</strain>
    </source>
</reference>
<accession>A0A0M2HXB5</accession>
<protein>
    <submittedName>
        <fullName evidence="1">Uncharacterized protein</fullName>
    </submittedName>
</protein>
<dbReference type="EMBL" id="JYJB01000002">
    <property type="protein sequence ID" value="KJL49570.1"/>
    <property type="molecule type" value="Genomic_DNA"/>
</dbReference>
<dbReference type="STRING" id="273678.RS84_00044"/>
<sequence length="93" mass="10431">MPQLTADATEERNSVAYHDLMAKNSAPQDRKRSDLTALAEESRTFPERRRAAVLRAREEPGKLTWREIAALLDMTEAGLRKAMNADSSELSNT</sequence>
<dbReference type="Proteomes" id="UP000033900">
    <property type="component" value="Unassembled WGS sequence"/>
</dbReference>
<evidence type="ECO:0000313" key="1">
    <source>
        <dbReference type="EMBL" id="KJL49570.1"/>
    </source>
</evidence>
<comment type="caution">
    <text evidence="1">The sequence shown here is derived from an EMBL/GenBank/DDBJ whole genome shotgun (WGS) entry which is preliminary data.</text>
</comment>
<dbReference type="PATRIC" id="fig|273678.4.peg.40"/>
<evidence type="ECO:0000313" key="2">
    <source>
        <dbReference type="Proteomes" id="UP000033900"/>
    </source>
</evidence>
<organism evidence="1 2">
    <name type="scientific">Microbacterium hydrocarbonoxydans</name>
    <dbReference type="NCBI Taxonomy" id="273678"/>
    <lineage>
        <taxon>Bacteria</taxon>
        <taxon>Bacillati</taxon>
        <taxon>Actinomycetota</taxon>
        <taxon>Actinomycetes</taxon>
        <taxon>Micrococcales</taxon>
        <taxon>Microbacteriaceae</taxon>
        <taxon>Microbacterium</taxon>
    </lineage>
</organism>
<keyword evidence="2" id="KW-1185">Reference proteome</keyword>
<dbReference type="AlphaFoldDB" id="A0A0M2HXB5"/>
<proteinExistence type="predicted"/>
<name>A0A0M2HXB5_9MICO</name>
<gene>
    <name evidence="1" type="ORF">RS84_00044</name>
</gene>